<evidence type="ECO:0000256" key="4">
    <source>
        <dbReference type="ARBA" id="ARBA00022989"/>
    </source>
</evidence>
<dbReference type="PANTHER" id="PTHR23291">
    <property type="entry name" value="BAX INHIBITOR-RELATED"/>
    <property type="match status" value="1"/>
</dbReference>
<feature type="transmembrane region" description="Helical" evidence="6">
    <location>
        <begin position="82"/>
        <end position="105"/>
    </location>
</feature>
<dbReference type="InterPro" id="IPR006214">
    <property type="entry name" value="Bax_inhibitor_1-related"/>
</dbReference>
<dbReference type="Pfam" id="PF01027">
    <property type="entry name" value="Bax1-I"/>
    <property type="match status" value="1"/>
</dbReference>
<dbReference type="HOGENOM" id="CLU_058671_2_0_9"/>
<dbReference type="CDD" id="cd10432">
    <property type="entry name" value="BI-1-like_bacterial"/>
    <property type="match status" value="1"/>
</dbReference>
<feature type="transmembrane region" description="Helical" evidence="6">
    <location>
        <begin position="169"/>
        <end position="188"/>
    </location>
</feature>
<dbReference type="eggNOG" id="COG0670">
    <property type="taxonomic scope" value="Bacteria"/>
</dbReference>
<keyword evidence="8" id="KW-1185">Reference proteome</keyword>
<evidence type="ECO:0000256" key="5">
    <source>
        <dbReference type="ARBA" id="ARBA00023136"/>
    </source>
</evidence>
<evidence type="ECO:0000256" key="3">
    <source>
        <dbReference type="ARBA" id="ARBA00022692"/>
    </source>
</evidence>
<feature type="transmembrane region" description="Helical" evidence="6">
    <location>
        <begin position="143"/>
        <end position="163"/>
    </location>
</feature>
<evidence type="ECO:0000256" key="1">
    <source>
        <dbReference type="ARBA" id="ARBA00004141"/>
    </source>
</evidence>
<gene>
    <name evidence="7" type="ORF">HMPREF0556_11608</name>
</gene>
<reference evidence="7" key="1">
    <citation type="submission" date="2010-06" db="EMBL/GenBank/DDBJ databases">
        <authorList>
            <person name="Muzny D."/>
            <person name="Qin X."/>
            <person name="Buhay C."/>
            <person name="Dugan-Rocha S."/>
            <person name="Ding Y."/>
            <person name="Chen G."/>
            <person name="Hawes A."/>
            <person name="Holder M."/>
            <person name="Jhangiani S."/>
            <person name="Johnson A."/>
            <person name="Khan Z."/>
            <person name="Li Z."/>
            <person name="Liu W."/>
            <person name="Liu X."/>
            <person name="Perez L."/>
            <person name="Shen H."/>
            <person name="Wang Q."/>
            <person name="Watt J."/>
            <person name="Xi L."/>
            <person name="Xin Y."/>
            <person name="Zhou J."/>
            <person name="Deng J."/>
            <person name="Jiang H."/>
            <person name="Liu Y."/>
            <person name="Qu J."/>
            <person name="Song X.-Z."/>
            <person name="Zhang L."/>
            <person name="Villasana D."/>
            <person name="Johnson A."/>
            <person name="Liu J."/>
            <person name="Liyanage D."/>
            <person name="Lorensuhewa L."/>
            <person name="Robinson T."/>
            <person name="Song A."/>
            <person name="Song B.-B."/>
            <person name="Dinh H."/>
            <person name="Thornton R."/>
            <person name="Coyle M."/>
            <person name="Francisco L."/>
            <person name="Jackson L."/>
            <person name="Javaid M."/>
            <person name="Korchina V."/>
            <person name="Kovar C."/>
            <person name="Mata R."/>
            <person name="Mathew T."/>
            <person name="Ngo R."/>
            <person name="Nguyen L."/>
            <person name="Nguyen N."/>
            <person name="Okwuonu G."/>
            <person name="Ongeri F."/>
            <person name="Pham C."/>
            <person name="Simmons D."/>
            <person name="Wilczek-Boney K."/>
            <person name="Hale W."/>
            <person name="Jakkamsetti A."/>
            <person name="Pham P."/>
            <person name="Ruth R."/>
            <person name="San Lucas F."/>
            <person name="Warren J."/>
            <person name="Zhang J."/>
            <person name="Zhao Z."/>
            <person name="Zhou C."/>
            <person name="Zhu D."/>
            <person name="Lee S."/>
            <person name="Bess C."/>
            <person name="Blankenburg K."/>
            <person name="Forbes L."/>
            <person name="Fu Q."/>
            <person name="Gubbala S."/>
            <person name="Hirani K."/>
            <person name="Jayaseelan J.C."/>
            <person name="Lara F."/>
            <person name="Munidasa M."/>
            <person name="Palculict T."/>
            <person name="Patil S."/>
            <person name="Pu L.-L."/>
            <person name="Saada N."/>
            <person name="Tang L."/>
            <person name="Weissenberger G."/>
            <person name="Zhu Y."/>
            <person name="Hemphill L."/>
            <person name="Shang Y."/>
            <person name="Youmans B."/>
            <person name="Ayvaz T."/>
            <person name="Ross M."/>
            <person name="Santibanez J."/>
            <person name="Aqrawi P."/>
            <person name="Gross S."/>
            <person name="Joshi V."/>
            <person name="Fowler G."/>
            <person name="Nazareth L."/>
            <person name="Reid J."/>
            <person name="Worley K."/>
            <person name="Petrosino J."/>
            <person name="Highlander S."/>
            <person name="Gibbs R."/>
        </authorList>
    </citation>
    <scope>NUCLEOTIDE SEQUENCE [LARGE SCALE GENOMIC DNA]</scope>
    <source>
        <strain evidence="7">DSM 20601</strain>
    </source>
</reference>
<feature type="transmembrane region" description="Helical" evidence="6">
    <location>
        <begin position="111"/>
        <end position="131"/>
    </location>
</feature>
<keyword evidence="4 6" id="KW-1133">Transmembrane helix</keyword>
<comment type="caution">
    <text evidence="7">The sequence shown here is derived from an EMBL/GenBank/DDBJ whole genome shotgun (WGS) entry which is preliminary data.</text>
</comment>
<organism evidence="7 8">
    <name type="scientific">Listeria grayi DSM 20601</name>
    <dbReference type="NCBI Taxonomy" id="525367"/>
    <lineage>
        <taxon>Bacteria</taxon>
        <taxon>Bacillati</taxon>
        <taxon>Bacillota</taxon>
        <taxon>Bacilli</taxon>
        <taxon>Bacillales</taxon>
        <taxon>Listeriaceae</taxon>
        <taxon>Listeria</taxon>
    </lineage>
</organism>
<dbReference type="GO" id="GO:0005886">
    <property type="term" value="C:plasma membrane"/>
    <property type="evidence" value="ECO:0007669"/>
    <property type="project" value="TreeGrafter"/>
</dbReference>
<comment type="similarity">
    <text evidence="2 6">Belongs to the BI1 family.</text>
</comment>
<evidence type="ECO:0000256" key="2">
    <source>
        <dbReference type="ARBA" id="ARBA00010350"/>
    </source>
</evidence>
<sequence length="226" mass="24571">MMEEMNRTVRQATANQAAPKEVVMQRTLNWFVISLLIASIGAGIGNQLSPELYFPLLLTEIILLVAAFIVRANKSAPKVLGYPILIAFAFVSGLTIGPVLTHYFAIGAGNAVLMAFATTTVSFIAFAVIGAKVKKDLQAMGKILLIALIVLVVVTLFGMFIPLTSGTSTIISGAGALLFSLYIVYDFNQMMKRTITLDDVPILALNLYLDFVNLFLYLLRLFAGRD</sequence>
<dbReference type="EMBL" id="ACCR02000005">
    <property type="protein sequence ID" value="EFI82923.1"/>
    <property type="molecule type" value="Genomic_DNA"/>
</dbReference>
<protein>
    <recommendedName>
        <fullName evidence="9">Inhibitor of apoptosis-promoting Bax1</fullName>
    </recommendedName>
</protein>
<keyword evidence="5 6" id="KW-0472">Membrane</keyword>
<keyword evidence="3 6" id="KW-0812">Transmembrane</keyword>
<feature type="transmembrane region" description="Helical" evidence="6">
    <location>
        <begin position="28"/>
        <end position="46"/>
    </location>
</feature>
<feature type="transmembrane region" description="Helical" evidence="6">
    <location>
        <begin position="52"/>
        <end position="70"/>
    </location>
</feature>
<evidence type="ECO:0000256" key="6">
    <source>
        <dbReference type="RuleBase" id="RU004379"/>
    </source>
</evidence>
<evidence type="ECO:0000313" key="8">
    <source>
        <dbReference type="Proteomes" id="UP000010119"/>
    </source>
</evidence>
<dbReference type="Proteomes" id="UP000010119">
    <property type="component" value="Unassembled WGS sequence"/>
</dbReference>
<dbReference type="PANTHER" id="PTHR23291:SF50">
    <property type="entry name" value="PROTEIN LIFEGUARD 4"/>
    <property type="match status" value="1"/>
</dbReference>
<dbReference type="AlphaFoldDB" id="D7UZS8"/>
<evidence type="ECO:0000313" key="7">
    <source>
        <dbReference type="EMBL" id="EFI82923.1"/>
    </source>
</evidence>
<accession>D7UZS8</accession>
<comment type="subcellular location">
    <subcellularLocation>
        <location evidence="1">Membrane</location>
        <topology evidence="1">Multi-pass membrane protein</topology>
    </subcellularLocation>
</comment>
<proteinExistence type="inferred from homology"/>
<name>D7UZS8_LISGR</name>
<dbReference type="STRING" id="525367.HMPREF0556_11608"/>
<feature type="transmembrane region" description="Helical" evidence="6">
    <location>
        <begin position="200"/>
        <end position="223"/>
    </location>
</feature>
<evidence type="ECO:0008006" key="9">
    <source>
        <dbReference type="Google" id="ProtNLM"/>
    </source>
</evidence>